<sequence length="281" mass="30941">MRHTVILCLAGTLALSACGTRNGDAEVQRAMQDLNSIESASLNDVMLTVGDPEEAVKYFNGALAGNPDRIDLQRGLAKSLVRAGRADEGVTTWKLVIAHPDSNLDDRVEMAEAQIRANSWDDAAATLNAIPPTHETFDRYRLEAMIADSKQQWSKADSFYQTAVGLTSTPANTMNNWGYSKLTRGDYPGAERLFTDALRQDSTMFTAKNNLILARGAQRKYDLPVVPMTQIERAQLLYTMALTAIKQNDVTTGKGLLREAIDTHPQHFEEATRALRALEAV</sequence>
<dbReference type="Pfam" id="PF14559">
    <property type="entry name" value="TPR_19"/>
    <property type="match status" value="1"/>
</dbReference>
<reference evidence="1 2" key="1">
    <citation type="submission" date="2016-10" db="EMBL/GenBank/DDBJ databases">
        <authorList>
            <person name="de Groot N.N."/>
        </authorList>
    </citation>
    <scope>NUCLEOTIDE SEQUENCE [LARGE SCALE GENOMIC DNA]</scope>
    <source>
        <strain evidence="1 2">DSM 16199</strain>
    </source>
</reference>
<accession>A0A1I4D2R4</accession>
<name>A0A1I4D2R4_9RHOB</name>
<organism evidence="1 2">
    <name type="scientific">Loktanella salsilacus</name>
    <dbReference type="NCBI Taxonomy" id="195913"/>
    <lineage>
        <taxon>Bacteria</taxon>
        <taxon>Pseudomonadati</taxon>
        <taxon>Pseudomonadota</taxon>
        <taxon>Alphaproteobacteria</taxon>
        <taxon>Rhodobacterales</taxon>
        <taxon>Roseobacteraceae</taxon>
        <taxon>Loktanella</taxon>
    </lineage>
</organism>
<keyword evidence="2" id="KW-1185">Reference proteome</keyword>
<evidence type="ECO:0000313" key="1">
    <source>
        <dbReference type="EMBL" id="SFK86747.1"/>
    </source>
</evidence>
<evidence type="ECO:0000313" key="2">
    <source>
        <dbReference type="Proteomes" id="UP000199550"/>
    </source>
</evidence>
<gene>
    <name evidence="1" type="ORF">SAMN04488004_103125</name>
</gene>
<proteinExistence type="predicted"/>
<dbReference type="RefSeq" id="WP_090185705.1">
    <property type="nucleotide sequence ID" value="NZ_CP072991.1"/>
</dbReference>
<dbReference type="OrthoDB" id="7819234at2"/>
<dbReference type="SUPFAM" id="SSF48452">
    <property type="entry name" value="TPR-like"/>
    <property type="match status" value="1"/>
</dbReference>
<dbReference type="Proteomes" id="UP000199550">
    <property type="component" value="Unassembled WGS sequence"/>
</dbReference>
<dbReference type="AlphaFoldDB" id="A0A1I4D2R4"/>
<dbReference type="InterPro" id="IPR011990">
    <property type="entry name" value="TPR-like_helical_dom_sf"/>
</dbReference>
<dbReference type="EMBL" id="FOTF01000003">
    <property type="protein sequence ID" value="SFK86747.1"/>
    <property type="molecule type" value="Genomic_DNA"/>
</dbReference>
<dbReference type="STRING" id="195913.SAMN04488004_103125"/>
<protein>
    <submittedName>
        <fullName evidence="1">Flp pilus assembly protein TadD, contains TPR repeats</fullName>
    </submittedName>
</protein>
<dbReference type="PROSITE" id="PS51257">
    <property type="entry name" value="PROKAR_LIPOPROTEIN"/>
    <property type="match status" value="1"/>
</dbReference>
<dbReference type="Gene3D" id="1.25.40.10">
    <property type="entry name" value="Tetratricopeptide repeat domain"/>
    <property type="match status" value="1"/>
</dbReference>